<feature type="active site" description="Nucleophile" evidence="9 10">
    <location>
        <position position="48"/>
    </location>
</feature>
<dbReference type="GO" id="GO:0010498">
    <property type="term" value="P:proteasomal protein catabolic process"/>
    <property type="evidence" value="ECO:0007669"/>
    <property type="project" value="UniProtKB-UniRule"/>
</dbReference>
<comment type="activity regulation">
    <text evidence="9">The formation of the proteasomal ATPase PAN-20S proteasome complex, via the docking of the C-termini of PAN into the intersubunit pockets in the alpha-rings, triggers opening of the gate for substrate entry. Interconversion between the open-gate and close-gate conformations leads to a dynamic regulation of the 20S proteasome proteolysis activity.</text>
</comment>
<keyword evidence="7 9" id="KW-0647">Proteasome</keyword>
<accession>A0A151ADZ0</accession>
<dbReference type="NCBIfam" id="TIGR03634">
    <property type="entry name" value="arc_protsome_B"/>
    <property type="match status" value="1"/>
</dbReference>
<evidence type="ECO:0000256" key="4">
    <source>
        <dbReference type="ARBA" id="ARBA00022698"/>
    </source>
</evidence>
<keyword evidence="2 9" id="KW-0963">Cytoplasm</keyword>
<keyword evidence="4 9" id="KW-0888">Threonine protease</keyword>
<dbReference type="InterPro" id="IPR000243">
    <property type="entry name" value="Pept_T1A_subB"/>
</dbReference>
<evidence type="ECO:0000256" key="6">
    <source>
        <dbReference type="ARBA" id="ARBA00022813"/>
    </source>
</evidence>
<dbReference type="PROSITE" id="PS51476">
    <property type="entry name" value="PROTEASOME_BETA_2"/>
    <property type="match status" value="1"/>
</dbReference>
<dbReference type="AlphaFoldDB" id="A0A151ADZ0"/>
<keyword evidence="5 9" id="KW-0378">Hydrolase</keyword>
<dbReference type="InterPro" id="IPR029055">
    <property type="entry name" value="Ntn_hydrolases_N"/>
</dbReference>
<evidence type="ECO:0000256" key="8">
    <source>
        <dbReference type="ARBA" id="ARBA00023145"/>
    </source>
</evidence>
<evidence type="ECO:0000256" key="11">
    <source>
        <dbReference type="SAM" id="MobiDB-lite"/>
    </source>
</evidence>
<sequence length="247" mass="25914">MRTPDNLELSESLASSPGQANPYEPELGSLPEAELPEGADAAELKTGTTTVGLRAEDGVVLATDMRASLGNMVSSKTVQKVEDVHPTGALTIAGSVSAAQSLIRTLRAEVNLYDARQGEDMSMTALSTLTSNLLRSGGFFIVVPVLGGVDDEGPHIYSMDALGGTTEETYAVSGSGSQFALGVLEQHYEEGMSVEEARDVAIRSVGSAVERDTASGNGLNIATVTEEGVDIERFQDFEGIDDIRSGR</sequence>
<feature type="chain" id="PRO_5023476020" description="Proteasome subunit beta" evidence="9">
    <location>
        <begin position="48"/>
        <end position="247"/>
    </location>
</feature>
<dbReference type="PANTHER" id="PTHR32194">
    <property type="entry name" value="METALLOPROTEASE TLDD"/>
    <property type="match status" value="1"/>
</dbReference>
<evidence type="ECO:0000256" key="3">
    <source>
        <dbReference type="ARBA" id="ARBA00022670"/>
    </source>
</evidence>
<comment type="subcellular location">
    <subcellularLocation>
        <location evidence="9">Cytoplasm</location>
    </subcellularLocation>
</comment>
<dbReference type="Pfam" id="PF00227">
    <property type="entry name" value="Proteasome"/>
    <property type="match status" value="1"/>
</dbReference>
<dbReference type="PANTHER" id="PTHR32194:SF0">
    <property type="entry name" value="ATP-DEPENDENT PROTEASE SUBUNIT HSLV"/>
    <property type="match status" value="1"/>
</dbReference>
<name>A0A151ADZ0_9EURY</name>
<dbReference type="Proteomes" id="UP000075321">
    <property type="component" value="Unassembled WGS sequence"/>
</dbReference>
<dbReference type="GO" id="GO:0004298">
    <property type="term" value="F:threonine-type endopeptidase activity"/>
    <property type="evidence" value="ECO:0007669"/>
    <property type="project" value="UniProtKB-UniRule"/>
</dbReference>
<dbReference type="Gene3D" id="3.60.20.10">
    <property type="entry name" value="Glutamine Phosphoribosylpyrophosphate, subunit 1, domain 1"/>
    <property type="match status" value="1"/>
</dbReference>
<gene>
    <name evidence="12" type="primary">psmB_2</name>
    <name evidence="9" type="synonym">psmB</name>
    <name evidence="12" type="ORF">HAPAU_25370</name>
</gene>
<keyword evidence="8 9" id="KW-0865">Zymogen</keyword>
<feature type="region of interest" description="Disordered" evidence="11">
    <location>
        <begin position="1"/>
        <end position="31"/>
    </location>
</feature>
<comment type="catalytic activity">
    <reaction evidence="1 9">
        <text>Cleavage of peptide bonds with very broad specificity.</text>
        <dbReference type="EC" id="3.4.25.1"/>
    </reaction>
</comment>
<evidence type="ECO:0000256" key="10">
    <source>
        <dbReference type="PIRSR" id="PIRSR600243-1"/>
    </source>
</evidence>
<dbReference type="GO" id="GO:0005737">
    <property type="term" value="C:cytoplasm"/>
    <property type="evidence" value="ECO:0007669"/>
    <property type="project" value="UniProtKB-SubCell"/>
</dbReference>
<feature type="propeptide" id="PRO_5007940461" description="Removed in mature form; by autocatalysis" evidence="9">
    <location>
        <begin position="1"/>
        <end position="47"/>
    </location>
</feature>
<evidence type="ECO:0000313" key="12">
    <source>
        <dbReference type="EMBL" id="KYH25859.1"/>
    </source>
</evidence>
<dbReference type="SUPFAM" id="SSF56235">
    <property type="entry name" value="N-terminal nucleophile aminohydrolases (Ntn hydrolases)"/>
    <property type="match status" value="1"/>
</dbReference>
<dbReference type="InterPro" id="IPR001353">
    <property type="entry name" value="Proteasome_sua/b"/>
</dbReference>
<dbReference type="HAMAP" id="MF_02113_A">
    <property type="entry name" value="Proteasome_B_A"/>
    <property type="match status" value="1"/>
</dbReference>
<protein>
    <recommendedName>
        <fullName evidence="9">Proteasome subunit beta</fullName>
        <ecNumber evidence="9">3.4.25.1</ecNumber>
    </recommendedName>
    <alternativeName>
        <fullName evidence="9">20S proteasome beta subunit</fullName>
    </alternativeName>
    <alternativeName>
        <fullName evidence="9">Proteasome core protein PsmB</fullName>
    </alternativeName>
</protein>
<dbReference type="PATRIC" id="fig|1008153.3.peg.2585"/>
<evidence type="ECO:0000256" key="2">
    <source>
        <dbReference type="ARBA" id="ARBA00022490"/>
    </source>
</evidence>
<evidence type="ECO:0000256" key="5">
    <source>
        <dbReference type="ARBA" id="ARBA00022801"/>
    </source>
</evidence>
<evidence type="ECO:0000256" key="9">
    <source>
        <dbReference type="HAMAP-Rule" id="MF_02113"/>
    </source>
</evidence>
<comment type="similarity">
    <text evidence="9">Belongs to the peptidase T1B family.</text>
</comment>
<dbReference type="EC" id="3.4.25.1" evidence="9"/>
<dbReference type="RefSeq" id="WP_066382978.1">
    <property type="nucleotide sequence ID" value="NZ_LTAZ01000005.1"/>
</dbReference>
<comment type="subunit">
    <text evidence="9">The 20S proteasome core is composed of 14 alpha and 14 beta subunits that assemble into four stacked heptameric rings, resulting in a barrel-shaped structure. The two inner rings, each composed of seven catalytic beta subunits, are sandwiched by two outer rings, each composed of seven alpha subunits. The catalytic chamber with the active sites is on the inside of the barrel. Has a gated structure, the ends of the cylinder being occluded by the N-termini of the alpha-subunits. Is capped at one or both ends by the proteasome regulatory ATPase, PAN.</text>
</comment>
<keyword evidence="6 9" id="KW-0068">Autocatalytic cleavage</keyword>
<dbReference type="FunFam" id="3.60.20.10:FF:000049">
    <property type="entry name" value="Proteasome subunit beta"/>
    <property type="match status" value="1"/>
</dbReference>
<comment type="caution">
    <text evidence="12">The sequence shown here is derived from an EMBL/GenBank/DDBJ whole genome shotgun (WGS) entry which is preliminary data.</text>
</comment>
<comment type="function">
    <text evidence="9">Component of the proteasome core, a large protease complex with broad specificity involved in protein degradation.</text>
</comment>
<evidence type="ECO:0000313" key="13">
    <source>
        <dbReference type="Proteomes" id="UP000075321"/>
    </source>
</evidence>
<dbReference type="InterPro" id="IPR019983">
    <property type="entry name" value="Pept_T1A_Psome_bsu_arc"/>
</dbReference>
<dbReference type="EMBL" id="LTAZ01000005">
    <property type="protein sequence ID" value="KYH25859.1"/>
    <property type="molecule type" value="Genomic_DNA"/>
</dbReference>
<keyword evidence="13" id="KW-1185">Reference proteome</keyword>
<keyword evidence="3 9" id="KW-0645">Protease</keyword>
<organism evidence="12 13">
    <name type="scientific">Halalkalicoccus paucihalophilus</name>
    <dbReference type="NCBI Taxonomy" id="1008153"/>
    <lineage>
        <taxon>Archaea</taxon>
        <taxon>Methanobacteriati</taxon>
        <taxon>Methanobacteriota</taxon>
        <taxon>Stenosarchaea group</taxon>
        <taxon>Halobacteria</taxon>
        <taxon>Halobacteriales</taxon>
        <taxon>Halococcaceae</taxon>
        <taxon>Halalkalicoccus</taxon>
    </lineage>
</organism>
<evidence type="ECO:0000256" key="7">
    <source>
        <dbReference type="ARBA" id="ARBA00022942"/>
    </source>
</evidence>
<proteinExistence type="inferred from homology"/>
<dbReference type="GO" id="GO:0019774">
    <property type="term" value="C:proteasome core complex, beta-subunit complex"/>
    <property type="evidence" value="ECO:0007669"/>
    <property type="project" value="UniProtKB-UniRule"/>
</dbReference>
<dbReference type="PRINTS" id="PR00141">
    <property type="entry name" value="PROTEASOME"/>
</dbReference>
<dbReference type="InterPro" id="IPR023333">
    <property type="entry name" value="Proteasome_suB-type"/>
</dbReference>
<dbReference type="OrthoDB" id="6330at2157"/>
<evidence type="ECO:0000256" key="1">
    <source>
        <dbReference type="ARBA" id="ARBA00001198"/>
    </source>
</evidence>
<reference evidence="12 13" key="1">
    <citation type="submission" date="2016-02" db="EMBL/GenBank/DDBJ databases">
        <title>Genome sequence of Halalkalicoccus paucihalophilus DSM 24557.</title>
        <authorList>
            <person name="Poehlein A."/>
            <person name="Daniel R."/>
        </authorList>
    </citation>
    <scope>NUCLEOTIDE SEQUENCE [LARGE SCALE GENOMIC DNA]</scope>
    <source>
        <strain evidence="12 13">DSM 24557</strain>
    </source>
</reference>